<dbReference type="AlphaFoldDB" id="A0A198UFN5"/>
<dbReference type="RefSeq" id="WP_064610089.1">
    <property type="nucleotide sequence ID" value="NZ_LXHB01000023.1"/>
</dbReference>
<feature type="chain" id="PRO_5008279738" evidence="1">
    <location>
        <begin position="25"/>
        <end position="164"/>
    </location>
</feature>
<evidence type="ECO:0000313" key="2">
    <source>
        <dbReference type="EMBL" id="OAU95160.1"/>
    </source>
</evidence>
<sequence>MKHRLITVGMICLSVVSMGMNAHAKSTPTLSAQEKLIVGTWFCQSDYKAPEFHFNWYGWVEYFADKTYTTHQVGREAYYRGITGIVRYSDTGTWSADRDRYTYMATEVTKLDYSPILSIIPYWLESTESTGERYTMRIETLDKDAFISVDDETTSSHRVVCQRI</sequence>
<dbReference type="PATRIC" id="fig|480.237.peg.2199"/>
<comment type="caution">
    <text evidence="2">The sequence shown here is derived from an EMBL/GenBank/DDBJ whole genome shotgun (WGS) entry which is preliminary data.</text>
</comment>
<keyword evidence="1" id="KW-0732">Signal</keyword>
<accession>A0A198UFN5</accession>
<dbReference type="EMBL" id="LXHC01000025">
    <property type="protein sequence ID" value="OAU95160.1"/>
    <property type="molecule type" value="Genomic_DNA"/>
</dbReference>
<gene>
    <name evidence="2" type="ORF">AO384_1694</name>
</gene>
<evidence type="ECO:0000256" key="1">
    <source>
        <dbReference type="SAM" id="SignalP"/>
    </source>
</evidence>
<keyword evidence="3" id="KW-1185">Reference proteome</keyword>
<feature type="signal peptide" evidence="1">
    <location>
        <begin position="1"/>
        <end position="24"/>
    </location>
</feature>
<organism evidence="2 3">
    <name type="scientific">Moraxella catarrhalis</name>
    <name type="common">Branhamella catarrhalis</name>
    <dbReference type="NCBI Taxonomy" id="480"/>
    <lineage>
        <taxon>Bacteria</taxon>
        <taxon>Pseudomonadati</taxon>
        <taxon>Pseudomonadota</taxon>
        <taxon>Gammaproteobacteria</taxon>
        <taxon>Moraxellales</taxon>
        <taxon>Moraxellaceae</taxon>
        <taxon>Moraxella</taxon>
    </lineage>
</organism>
<dbReference type="Proteomes" id="UP000078228">
    <property type="component" value="Unassembled WGS sequence"/>
</dbReference>
<proteinExistence type="predicted"/>
<name>A0A198UFN5_MORCA</name>
<protein>
    <submittedName>
        <fullName evidence="2">Uncharacterized protein</fullName>
    </submittedName>
</protein>
<evidence type="ECO:0000313" key="3">
    <source>
        <dbReference type="Proteomes" id="UP000078228"/>
    </source>
</evidence>
<reference evidence="2 3" key="1">
    <citation type="journal article" date="2016" name="Genome Biol. Evol.">
        <title>Comparative Genomic Analyses of the Moraxella catarrhalis Serosensitive and Seroresistant Lineages Demonstrate Their Independent Evolution.</title>
        <authorList>
            <person name="Earl J.P."/>
            <person name="de Vries S.P."/>
            <person name="Ahmed A."/>
            <person name="Powell E."/>
            <person name="Schultz M.P."/>
            <person name="Hermans P.W."/>
            <person name="Hill D.J."/>
            <person name="Zhou Z."/>
            <person name="Constantinidou C.I."/>
            <person name="Hu F.Z."/>
            <person name="Bootsma H.J."/>
            <person name="Ehrlich G.D."/>
        </authorList>
    </citation>
    <scope>NUCLEOTIDE SEQUENCE [LARGE SCALE GENOMIC DNA]</scope>
    <source>
        <strain evidence="2 3">Z7542</strain>
    </source>
</reference>